<evidence type="ECO:0000256" key="5">
    <source>
        <dbReference type="RuleBase" id="RU004187"/>
    </source>
</evidence>
<reference evidence="8" key="1">
    <citation type="submission" date="2016-10" db="EMBL/GenBank/DDBJ databases">
        <authorList>
            <person name="Varghese N."/>
            <person name="Submissions S."/>
        </authorList>
    </citation>
    <scope>NUCLEOTIDE SEQUENCE [LARGE SCALE GENOMIC DNA]</scope>
    <source>
        <strain evidence="8">DC30,IBRC 10041,KCTC 4046</strain>
    </source>
</reference>
<evidence type="ECO:0000313" key="7">
    <source>
        <dbReference type="EMBL" id="SDY57626.1"/>
    </source>
</evidence>
<dbReference type="GO" id="GO:0051082">
    <property type="term" value="F:unfolded protein binding"/>
    <property type="evidence" value="ECO:0007669"/>
    <property type="project" value="InterPro"/>
</dbReference>
<dbReference type="AlphaFoldDB" id="A0A1H3L036"/>
<proteinExistence type="inferred from homology"/>
<dbReference type="InterPro" id="IPR002194">
    <property type="entry name" value="Chaperonin_TCP-1_CS"/>
</dbReference>
<keyword evidence="2 5" id="KW-0547">Nucleotide-binding</keyword>
<dbReference type="Gene3D" id="3.30.260.10">
    <property type="entry name" value="TCP-1-like chaperonin intermediate domain"/>
    <property type="match status" value="1"/>
</dbReference>
<dbReference type="PRINTS" id="PR00304">
    <property type="entry name" value="TCOMPLEXTCP1"/>
</dbReference>
<protein>
    <submittedName>
        <fullName evidence="7">Chaperonin GroEL (HSP60 family)</fullName>
    </submittedName>
</protein>
<sequence length="568" mass="60017">MSPAHTIADVSEEIDGDDALTHNVSAGAALADVVRTTLGPAGNDKMVVGDGEVLVTNDGSHIVDQLDVEAPAARIVADLARAQGGALGDGATSAIVLAGALLREAEPLIEDGLHPTTVVNGYAAASRRARDRAAELADPGDADDGDALRDVVATAVTGRWDAERTAFLADLIVRGYRSTLVDGGDGATRSERLTIQHAPGGATTDSELIDGLVVDTDRSSTSLSDVPTELPDRLSDPRIAIVDDEIALERDGSAARVSVETADQRRRLREFESAEYDRLLATLRELDVDVLLSQKSIDDRFRSLLARAGIVSVERTRQDEIHKIERATGAAPVMRIEDLTPETVGRADLLERRSLGGSTFVIVRDAASTQTSLLLRGSPEHVVEETERIVADGLRLLEGFGERPALLPGGGATEAAIAHDLRRWSPTIRTREQLAVDRFADALETIPATLARNAGADALETTLELRRRHDAGDRTAGFDATAGAVTDVLSAGIVEPLPLKTRIVSNATQAACSILRIDGIIRIAGSIGEAGPHDADDHGHGHGHNHGHGHATGGPERSTHGYPWAIGH</sequence>
<gene>
    <name evidence="7" type="ORF">SAMN05216564_106231</name>
</gene>
<dbReference type="Proteomes" id="UP000199079">
    <property type="component" value="Unassembled WGS sequence"/>
</dbReference>
<dbReference type="SUPFAM" id="SSF54849">
    <property type="entry name" value="GroEL-intermediate domain like"/>
    <property type="match status" value="1"/>
</dbReference>
<keyword evidence="4 5" id="KW-0143">Chaperone</keyword>
<evidence type="ECO:0000256" key="2">
    <source>
        <dbReference type="ARBA" id="ARBA00022741"/>
    </source>
</evidence>
<evidence type="ECO:0000256" key="3">
    <source>
        <dbReference type="ARBA" id="ARBA00022840"/>
    </source>
</evidence>
<dbReference type="GO" id="GO:0005524">
    <property type="term" value="F:ATP binding"/>
    <property type="evidence" value="ECO:0007669"/>
    <property type="project" value="UniProtKB-KW"/>
</dbReference>
<dbReference type="Pfam" id="PF00118">
    <property type="entry name" value="Cpn60_TCP1"/>
    <property type="match status" value="1"/>
</dbReference>
<name>A0A1H3L036_9EURY</name>
<dbReference type="InterPro" id="IPR053374">
    <property type="entry name" value="TCP-1_chaperonin"/>
</dbReference>
<dbReference type="InterPro" id="IPR017998">
    <property type="entry name" value="Chaperone_TCP-1"/>
</dbReference>
<evidence type="ECO:0000256" key="6">
    <source>
        <dbReference type="SAM" id="MobiDB-lite"/>
    </source>
</evidence>
<dbReference type="InterPro" id="IPR027409">
    <property type="entry name" value="GroEL-like_apical_dom_sf"/>
</dbReference>
<dbReference type="InterPro" id="IPR027413">
    <property type="entry name" value="GROEL-like_equatorial_sf"/>
</dbReference>
<dbReference type="SUPFAM" id="SSF48592">
    <property type="entry name" value="GroEL equatorial domain-like"/>
    <property type="match status" value="1"/>
</dbReference>
<feature type="compositionally biased region" description="Basic and acidic residues" evidence="6">
    <location>
        <begin position="531"/>
        <end position="540"/>
    </location>
</feature>
<keyword evidence="3 5" id="KW-0067">ATP-binding</keyword>
<evidence type="ECO:0000256" key="4">
    <source>
        <dbReference type="ARBA" id="ARBA00023186"/>
    </source>
</evidence>
<dbReference type="GO" id="GO:0016887">
    <property type="term" value="F:ATP hydrolysis activity"/>
    <property type="evidence" value="ECO:0007669"/>
    <property type="project" value="InterPro"/>
</dbReference>
<dbReference type="Gene3D" id="3.50.7.10">
    <property type="entry name" value="GroEL"/>
    <property type="match status" value="1"/>
</dbReference>
<feature type="region of interest" description="Disordered" evidence="6">
    <location>
        <begin position="531"/>
        <end position="568"/>
    </location>
</feature>
<accession>A0A1H3L036</accession>
<dbReference type="GO" id="GO:0140662">
    <property type="term" value="F:ATP-dependent protein folding chaperone"/>
    <property type="evidence" value="ECO:0007669"/>
    <property type="project" value="InterPro"/>
</dbReference>
<dbReference type="InterPro" id="IPR027410">
    <property type="entry name" value="TCP-1-like_intermed_sf"/>
</dbReference>
<organism evidence="7 8">
    <name type="scientific">Halopenitus persicus</name>
    <dbReference type="NCBI Taxonomy" id="1048396"/>
    <lineage>
        <taxon>Archaea</taxon>
        <taxon>Methanobacteriati</taxon>
        <taxon>Methanobacteriota</taxon>
        <taxon>Stenosarchaea group</taxon>
        <taxon>Halobacteria</taxon>
        <taxon>Halobacteriales</taxon>
        <taxon>Haloferacaceae</taxon>
        <taxon>Halopenitus</taxon>
    </lineage>
</organism>
<dbReference type="Gene3D" id="1.10.560.10">
    <property type="entry name" value="GroEL-like equatorial domain"/>
    <property type="match status" value="1"/>
</dbReference>
<evidence type="ECO:0000256" key="1">
    <source>
        <dbReference type="ARBA" id="ARBA00008020"/>
    </source>
</evidence>
<dbReference type="OrthoDB" id="220849at2157"/>
<dbReference type="PROSITE" id="PS00750">
    <property type="entry name" value="TCP1_1"/>
    <property type="match status" value="1"/>
</dbReference>
<dbReference type="InterPro" id="IPR002423">
    <property type="entry name" value="Cpn60/GroEL/TCP-1"/>
</dbReference>
<keyword evidence="8" id="KW-1185">Reference proteome</keyword>
<comment type="similarity">
    <text evidence="1 5">Belongs to the TCP-1 chaperonin family.</text>
</comment>
<dbReference type="RefSeq" id="WP_092733393.1">
    <property type="nucleotide sequence ID" value="NZ_FNPC01000006.1"/>
</dbReference>
<dbReference type="SUPFAM" id="SSF52029">
    <property type="entry name" value="GroEL apical domain-like"/>
    <property type="match status" value="1"/>
</dbReference>
<dbReference type="NCBIfam" id="NF041083">
    <property type="entry name" value="thermosome_beta"/>
    <property type="match status" value="1"/>
</dbReference>
<dbReference type="PANTHER" id="PTHR11353">
    <property type="entry name" value="CHAPERONIN"/>
    <property type="match status" value="1"/>
</dbReference>
<dbReference type="EMBL" id="FNPC01000006">
    <property type="protein sequence ID" value="SDY57626.1"/>
    <property type="molecule type" value="Genomic_DNA"/>
</dbReference>
<evidence type="ECO:0000313" key="8">
    <source>
        <dbReference type="Proteomes" id="UP000199079"/>
    </source>
</evidence>